<dbReference type="InterPro" id="IPR050416">
    <property type="entry name" value="FAD-linked_Oxidoreductase"/>
</dbReference>
<gene>
    <name evidence="7" type="ORF">BDW59DRAFT_118601</name>
</gene>
<dbReference type="InterPro" id="IPR016166">
    <property type="entry name" value="FAD-bd_PCMH"/>
</dbReference>
<keyword evidence="2" id="KW-0285">Flavoprotein</keyword>
<keyword evidence="4" id="KW-0560">Oxidoreductase</keyword>
<proteinExistence type="inferred from homology"/>
<evidence type="ECO:0000256" key="2">
    <source>
        <dbReference type="ARBA" id="ARBA00022630"/>
    </source>
</evidence>
<protein>
    <submittedName>
        <fullName evidence="7">FAD-binding domain-containing protein</fullName>
    </submittedName>
</protein>
<feature type="signal peptide" evidence="5">
    <location>
        <begin position="1"/>
        <end position="19"/>
    </location>
</feature>
<organism evidence="7 8">
    <name type="scientific">Aspergillus cavernicola</name>
    <dbReference type="NCBI Taxonomy" id="176166"/>
    <lineage>
        <taxon>Eukaryota</taxon>
        <taxon>Fungi</taxon>
        <taxon>Dikarya</taxon>
        <taxon>Ascomycota</taxon>
        <taxon>Pezizomycotina</taxon>
        <taxon>Eurotiomycetes</taxon>
        <taxon>Eurotiomycetidae</taxon>
        <taxon>Eurotiales</taxon>
        <taxon>Aspergillaceae</taxon>
        <taxon>Aspergillus</taxon>
        <taxon>Aspergillus subgen. Nidulantes</taxon>
    </lineage>
</organism>
<dbReference type="PROSITE" id="PS51387">
    <property type="entry name" value="FAD_PCMH"/>
    <property type="match status" value="1"/>
</dbReference>
<evidence type="ECO:0000259" key="6">
    <source>
        <dbReference type="PROSITE" id="PS51387"/>
    </source>
</evidence>
<evidence type="ECO:0000256" key="1">
    <source>
        <dbReference type="ARBA" id="ARBA00005466"/>
    </source>
</evidence>
<dbReference type="InterPro" id="IPR006094">
    <property type="entry name" value="Oxid_FAD_bind_N"/>
</dbReference>
<evidence type="ECO:0000313" key="8">
    <source>
        <dbReference type="Proteomes" id="UP001610335"/>
    </source>
</evidence>
<dbReference type="InterPro" id="IPR036318">
    <property type="entry name" value="FAD-bd_PCMH-like_sf"/>
</dbReference>
<dbReference type="EMBL" id="JBFXLS010000072">
    <property type="protein sequence ID" value="KAL2820181.1"/>
    <property type="molecule type" value="Genomic_DNA"/>
</dbReference>
<name>A0ABR4HXR9_9EURO</name>
<keyword evidence="5" id="KW-0732">Signal</keyword>
<dbReference type="Gene3D" id="3.30.465.10">
    <property type="match status" value="1"/>
</dbReference>
<dbReference type="PANTHER" id="PTHR42973">
    <property type="entry name" value="BINDING OXIDOREDUCTASE, PUTATIVE (AFU_ORTHOLOGUE AFUA_1G17690)-RELATED"/>
    <property type="match status" value="1"/>
</dbReference>
<dbReference type="InterPro" id="IPR016169">
    <property type="entry name" value="FAD-bd_PCMH_sub2"/>
</dbReference>
<dbReference type="Pfam" id="PF01565">
    <property type="entry name" value="FAD_binding_4"/>
    <property type="match status" value="1"/>
</dbReference>
<sequence>MLFSRDLVILAALVGVAYPIPLEAQGQCGIEAQAQCCASLRETAVADLVFTYGDSEYLEAKRSYYSVTTSLNSPCIVLAESAADVSTVVKTLTQPELAPNCPFAIRSGGHSMVRGNSDIAAGVTIDLSRMNATVFHPETETASIGPGARWQSVYETLEPFGVAVSGGRLGSVGVGGFLTGGGITVHSAQRGWACDDVVAFEVVLANGTITRATQEINADLFHVLKGGSSNLAIVTNFEVNAFAQGDMWGGYAVYDNSSTPQLARSLANFTDNIEQDPRALLVTFWTYDSRVGVNNAQNALYYTAPDEYPSAYGDFYAIPNVSSTARTTDLLRIVTELPDYTALFRVHFITLTFYNDARIVEYGVRLYNDLLENIKSNVSGGDWVIIAGFQPLPTLFATSGLSKGGNILGLEREEDNQIVLLLEAFWQHVADDDLFYGLANSLIQDLDDYARSLGLNSEWLYLNYAGRYQDPLRGYGPENMQRLQQVASLYDPTGVFQTQVPGGFKISAAIASGETR</sequence>
<accession>A0ABR4HXR9</accession>
<comment type="similarity">
    <text evidence="1">Belongs to the oxygen-dependent FAD-linked oxidoreductase family.</text>
</comment>
<feature type="domain" description="FAD-binding PCMH-type" evidence="6">
    <location>
        <begin position="69"/>
        <end position="244"/>
    </location>
</feature>
<comment type="caution">
    <text evidence="7">The sequence shown here is derived from an EMBL/GenBank/DDBJ whole genome shotgun (WGS) entry which is preliminary data.</text>
</comment>
<evidence type="ECO:0000256" key="4">
    <source>
        <dbReference type="ARBA" id="ARBA00023002"/>
    </source>
</evidence>
<keyword evidence="8" id="KW-1185">Reference proteome</keyword>
<reference evidence="7 8" key="1">
    <citation type="submission" date="2024-07" db="EMBL/GenBank/DDBJ databases">
        <title>Section-level genome sequencing and comparative genomics of Aspergillus sections Usti and Cavernicolus.</title>
        <authorList>
            <consortium name="Lawrence Berkeley National Laboratory"/>
            <person name="Nybo J.L."/>
            <person name="Vesth T.C."/>
            <person name="Theobald S."/>
            <person name="Frisvad J.C."/>
            <person name="Larsen T.O."/>
            <person name="Kjaerboelling I."/>
            <person name="Rothschild-Mancinelli K."/>
            <person name="Lyhne E.K."/>
            <person name="Kogle M.E."/>
            <person name="Barry K."/>
            <person name="Clum A."/>
            <person name="Na H."/>
            <person name="Ledsgaard L."/>
            <person name="Lin J."/>
            <person name="Lipzen A."/>
            <person name="Kuo A."/>
            <person name="Riley R."/>
            <person name="Mondo S."/>
            <person name="LaButti K."/>
            <person name="Haridas S."/>
            <person name="Pangalinan J."/>
            <person name="Salamov A.A."/>
            <person name="Simmons B.A."/>
            <person name="Magnuson J.K."/>
            <person name="Chen J."/>
            <person name="Drula E."/>
            <person name="Henrissat B."/>
            <person name="Wiebenga A."/>
            <person name="Lubbers R.J."/>
            <person name="Gomes A.C."/>
            <person name="Makela M.R."/>
            <person name="Stajich J."/>
            <person name="Grigoriev I.V."/>
            <person name="Mortensen U.H."/>
            <person name="De vries R.P."/>
            <person name="Baker S.E."/>
            <person name="Andersen M.R."/>
        </authorList>
    </citation>
    <scope>NUCLEOTIDE SEQUENCE [LARGE SCALE GENOMIC DNA]</scope>
    <source>
        <strain evidence="7 8">CBS 600.67</strain>
    </source>
</reference>
<feature type="chain" id="PRO_5046224622" evidence="5">
    <location>
        <begin position="20"/>
        <end position="516"/>
    </location>
</feature>
<dbReference type="PANTHER" id="PTHR42973:SF53">
    <property type="entry name" value="FAD-BINDING PCMH-TYPE DOMAIN-CONTAINING PROTEIN-RELATED"/>
    <property type="match status" value="1"/>
</dbReference>
<evidence type="ECO:0000313" key="7">
    <source>
        <dbReference type="EMBL" id="KAL2820181.1"/>
    </source>
</evidence>
<dbReference type="SUPFAM" id="SSF56176">
    <property type="entry name" value="FAD-binding/transporter-associated domain-like"/>
    <property type="match status" value="1"/>
</dbReference>
<evidence type="ECO:0000256" key="5">
    <source>
        <dbReference type="SAM" id="SignalP"/>
    </source>
</evidence>
<dbReference type="Proteomes" id="UP001610335">
    <property type="component" value="Unassembled WGS sequence"/>
</dbReference>
<evidence type="ECO:0000256" key="3">
    <source>
        <dbReference type="ARBA" id="ARBA00022827"/>
    </source>
</evidence>
<keyword evidence="3" id="KW-0274">FAD</keyword>